<evidence type="ECO:0000313" key="1">
    <source>
        <dbReference type="EMBL" id="CUS57525.1"/>
    </source>
</evidence>
<name>A0A160U096_9ZZZZ</name>
<reference evidence="1" key="1">
    <citation type="submission" date="2015-10" db="EMBL/GenBank/DDBJ databases">
        <authorList>
            <person name="Gilbert D.G."/>
        </authorList>
    </citation>
    <scope>NUCLEOTIDE SEQUENCE</scope>
</reference>
<accession>A0A160U096</accession>
<gene>
    <name evidence="1" type="ORF">MGWOODY_Hyp1499</name>
</gene>
<dbReference type="EMBL" id="CZQD01000045">
    <property type="protein sequence ID" value="CUS57525.1"/>
    <property type="molecule type" value="Genomic_DNA"/>
</dbReference>
<sequence>MSNWGIAENLVFSTVVTVNRPACQRLHFRFRHLPQQCIAPPDD</sequence>
<organism evidence="1">
    <name type="scientific">hydrothermal vent metagenome</name>
    <dbReference type="NCBI Taxonomy" id="652676"/>
    <lineage>
        <taxon>unclassified sequences</taxon>
        <taxon>metagenomes</taxon>
        <taxon>ecological metagenomes</taxon>
    </lineage>
</organism>
<protein>
    <submittedName>
        <fullName evidence="1">Uncharacterized protein</fullName>
    </submittedName>
</protein>
<proteinExistence type="predicted"/>
<dbReference type="AlphaFoldDB" id="A0A160U096"/>